<sequence length="166" mass="18730">MSKCLVCNKNDSKYKCPKCKIPYCSLICFKAPAHNHDNNDNSQKAAKDEEPQLLRKTTKSLTSAGITKDKLSKLKPSSQKILQNDKLNGMLSLLSLPQLQIQLIILNKIINDVSLTNEGSAEDRKEIAIKKLETLRMDGMHPNELVEEFCQLFEKLNSNDDKPLDT</sequence>
<protein>
    <submittedName>
        <fullName evidence="4">Hit1 protein</fullName>
    </submittedName>
</protein>
<dbReference type="PROSITE" id="PS51083">
    <property type="entry name" value="ZF_HIT"/>
    <property type="match status" value="1"/>
</dbReference>
<dbReference type="Pfam" id="PF04438">
    <property type="entry name" value="zf-HIT"/>
    <property type="match status" value="1"/>
</dbReference>
<dbReference type="Proteomes" id="UP001360560">
    <property type="component" value="Unassembled WGS sequence"/>
</dbReference>
<dbReference type="GO" id="GO:0008270">
    <property type="term" value="F:zinc ion binding"/>
    <property type="evidence" value="ECO:0007669"/>
    <property type="project" value="UniProtKB-UniRule"/>
</dbReference>
<reference evidence="4 5" key="1">
    <citation type="journal article" date="2023" name="Elife">
        <title>Identification of key yeast species and microbe-microbe interactions impacting larval growth of Drosophila in the wild.</title>
        <authorList>
            <person name="Mure A."/>
            <person name="Sugiura Y."/>
            <person name="Maeda R."/>
            <person name="Honda K."/>
            <person name="Sakurai N."/>
            <person name="Takahashi Y."/>
            <person name="Watada M."/>
            <person name="Katoh T."/>
            <person name="Gotoh A."/>
            <person name="Gotoh Y."/>
            <person name="Taniguchi I."/>
            <person name="Nakamura K."/>
            <person name="Hayashi T."/>
            <person name="Katayama T."/>
            <person name="Uemura T."/>
            <person name="Hattori Y."/>
        </authorList>
    </citation>
    <scope>NUCLEOTIDE SEQUENCE [LARGE SCALE GENOMIC DNA]</scope>
    <source>
        <strain evidence="4 5">SC-9</strain>
    </source>
</reference>
<evidence type="ECO:0000313" key="5">
    <source>
        <dbReference type="Proteomes" id="UP001360560"/>
    </source>
</evidence>
<dbReference type="Pfam" id="PF18268">
    <property type="entry name" value="Hit1_C"/>
    <property type="match status" value="1"/>
</dbReference>
<evidence type="ECO:0000256" key="2">
    <source>
        <dbReference type="SAM" id="MobiDB-lite"/>
    </source>
</evidence>
<dbReference type="InterPro" id="IPR007529">
    <property type="entry name" value="Znf_HIT"/>
</dbReference>
<proteinExistence type="predicted"/>
<evidence type="ECO:0000259" key="3">
    <source>
        <dbReference type="PROSITE" id="PS51083"/>
    </source>
</evidence>
<feature type="domain" description="HIT-type" evidence="3">
    <location>
        <begin position="4"/>
        <end position="39"/>
    </location>
</feature>
<keyword evidence="1" id="KW-0863">Zinc-finger</keyword>
<dbReference type="Gene3D" id="3.30.60.190">
    <property type="match status" value="1"/>
</dbReference>
<keyword evidence="5" id="KW-1185">Reference proteome</keyword>
<name>A0AAV5QPQ8_9ASCO</name>
<dbReference type="InterPro" id="IPR040722">
    <property type="entry name" value="Hit1_C"/>
</dbReference>
<dbReference type="CDD" id="cd23024">
    <property type="entry name" value="zf-HIT_ZNHIT2-3"/>
    <property type="match status" value="1"/>
</dbReference>
<evidence type="ECO:0000313" key="4">
    <source>
        <dbReference type="EMBL" id="GMM36419.1"/>
    </source>
</evidence>
<keyword evidence="1" id="KW-0862">Zinc</keyword>
<keyword evidence="1" id="KW-0479">Metal-binding</keyword>
<dbReference type="RefSeq" id="XP_064853415.1">
    <property type="nucleotide sequence ID" value="XM_064997343.1"/>
</dbReference>
<feature type="compositionally biased region" description="Basic and acidic residues" evidence="2">
    <location>
        <begin position="39"/>
        <end position="53"/>
    </location>
</feature>
<feature type="region of interest" description="Disordered" evidence="2">
    <location>
        <begin position="39"/>
        <end position="59"/>
    </location>
</feature>
<dbReference type="Gene3D" id="1.20.1440.260">
    <property type="match status" value="1"/>
</dbReference>
<evidence type="ECO:0000256" key="1">
    <source>
        <dbReference type="PROSITE-ProRule" id="PRU00453"/>
    </source>
</evidence>
<dbReference type="SUPFAM" id="SSF144232">
    <property type="entry name" value="HIT/MYND zinc finger-like"/>
    <property type="match status" value="1"/>
</dbReference>
<organism evidence="4 5">
    <name type="scientific">Saccharomycopsis crataegensis</name>
    <dbReference type="NCBI Taxonomy" id="43959"/>
    <lineage>
        <taxon>Eukaryota</taxon>
        <taxon>Fungi</taxon>
        <taxon>Dikarya</taxon>
        <taxon>Ascomycota</taxon>
        <taxon>Saccharomycotina</taxon>
        <taxon>Saccharomycetes</taxon>
        <taxon>Saccharomycopsidaceae</taxon>
        <taxon>Saccharomycopsis</taxon>
    </lineage>
</organism>
<accession>A0AAV5QPQ8</accession>
<dbReference type="AlphaFoldDB" id="A0AAV5QPQ8"/>
<gene>
    <name evidence="4" type="ORF">DASC09_037440</name>
</gene>
<comment type="caution">
    <text evidence="4">The sequence shown here is derived from an EMBL/GenBank/DDBJ whole genome shotgun (WGS) entry which is preliminary data.</text>
</comment>
<dbReference type="GeneID" id="90074394"/>
<dbReference type="EMBL" id="BTFZ01000011">
    <property type="protein sequence ID" value="GMM36419.1"/>
    <property type="molecule type" value="Genomic_DNA"/>
</dbReference>